<reference evidence="1 2" key="1">
    <citation type="submission" date="2021-01" db="EMBL/GenBank/DDBJ databases">
        <title>Evidence that Capnocytophaga endodontalis is a later homotypic synonym for Capnocytophaga genospecies AHN8471, and request for opinion on proposed recognition of strain AHN8471 as type strain of the species.</title>
        <authorList>
            <person name="Nicholson A.C."/>
            <person name="Hopper C.L."/>
            <person name="Gulvik C.A."/>
            <person name="Mcquiston J.R."/>
            <person name="Lau E.F."/>
        </authorList>
    </citation>
    <scope>NUCLEOTIDE SEQUENCE [LARGE SCALE GENOMIC DNA]</scope>
    <source>
        <strain evidence="1 2">AHN9576</strain>
    </source>
</reference>
<dbReference type="Proteomes" id="UP000603506">
    <property type="component" value="Unassembled WGS sequence"/>
</dbReference>
<organism evidence="1 2">
    <name type="scientific">Capnocytophaga genosp. AHN8471</name>
    <dbReference type="NCBI Taxonomy" id="327574"/>
    <lineage>
        <taxon>Bacteria</taxon>
        <taxon>Pseudomonadati</taxon>
        <taxon>Bacteroidota</taxon>
        <taxon>Flavobacteriia</taxon>
        <taxon>Flavobacteriales</taxon>
        <taxon>Flavobacteriaceae</taxon>
        <taxon>Capnocytophaga</taxon>
    </lineage>
</organism>
<proteinExistence type="predicted"/>
<evidence type="ECO:0000313" key="1">
    <source>
        <dbReference type="EMBL" id="MBM0651514.1"/>
    </source>
</evidence>
<sequence length="306" mass="36166">MRKIIINSLVLFNIIIMNAQEYKPRDEKNPIQLSDEYTLYQKERNIEDKDIVIWELYLKKDKKLSLLDKQEVKRNNIKKALPFIDKAIEQEINDITMLIPNLIDAYKEKQSIFVFLYKDRSAMLQNYTFNEEKKTFKIKEYPLIAIGGGSVMNFGVYNMGVQKIILDDDVAFAEVAASRQVLGGGGLKFLMIEKGEVRELKFKDNYKTVRFKSPISSFEKEYLSKEIKNQFVKHKLLKEKDRFVYYGYLKDNLAANVRGDGNIYLFYKDENNPLSYQVIKYDISTKEWLINGYQEWRVHSTEDKSW</sequence>
<name>A0ABS1YYL9_9FLAO</name>
<gene>
    <name evidence="1" type="ORF">JNB19_12255</name>
</gene>
<accession>A0ABS1YYL9</accession>
<dbReference type="RefSeq" id="WP_203093712.1">
    <property type="nucleotide sequence ID" value="NZ_JAESPH010000006.1"/>
</dbReference>
<keyword evidence="2" id="KW-1185">Reference proteome</keyword>
<dbReference type="EMBL" id="JAEUAH010000021">
    <property type="protein sequence ID" value="MBM0651514.1"/>
    <property type="molecule type" value="Genomic_DNA"/>
</dbReference>
<comment type="caution">
    <text evidence="1">The sequence shown here is derived from an EMBL/GenBank/DDBJ whole genome shotgun (WGS) entry which is preliminary data.</text>
</comment>
<protein>
    <submittedName>
        <fullName evidence="1">Uncharacterized protein</fullName>
    </submittedName>
</protein>
<evidence type="ECO:0000313" key="2">
    <source>
        <dbReference type="Proteomes" id="UP000603506"/>
    </source>
</evidence>